<gene>
    <name evidence="2" type="ORF">UX87_C0003G0007</name>
</gene>
<sequence>MIYLDPNTQNLSCSHCGEVTLADGSKVWVCKSCGRENTIPDLTPDPSAAQAEILKAADQLVQPAEPTVAPAPLIVPETPAGNSVPPTAVQ</sequence>
<comment type="caution">
    <text evidence="2">The sequence shown here is derived from an EMBL/GenBank/DDBJ whole genome shotgun (WGS) entry which is preliminary data.</text>
</comment>
<reference evidence="2 3" key="1">
    <citation type="journal article" date="2015" name="Nature">
        <title>rRNA introns, odd ribosomes, and small enigmatic genomes across a large radiation of phyla.</title>
        <authorList>
            <person name="Brown C.T."/>
            <person name="Hug L.A."/>
            <person name="Thomas B.C."/>
            <person name="Sharon I."/>
            <person name="Castelle C.J."/>
            <person name="Singh A."/>
            <person name="Wilkins M.J."/>
            <person name="Williams K.H."/>
            <person name="Banfield J.F."/>
        </authorList>
    </citation>
    <scope>NUCLEOTIDE SEQUENCE [LARGE SCALE GENOMIC DNA]</scope>
</reference>
<evidence type="ECO:0000313" key="2">
    <source>
        <dbReference type="EMBL" id="KKU64866.1"/>
    </source>
</evidence>
<organism evidence="2 3">
    <name type="scientific">Candidatus Amesbacteria bacterium GW2011_GWA1_47_16</name>
    <dbReference type="NCBI Taxonomy" id="1618353"/>
    <lineage>
        <taxon>Bacteria</taxon>
        <taxon>Candidatus Amesiibacteriota</taxon>
    </lineage>
</organism>
<feature type="region of interest" description="Disordered" evidence="1">
    <location>
        <begin position="71"/>
        <end position="90"/>
    </location>
</feature>
<dbReference type="Proteomes" id="UP000034364">
    <property type="component" value="Unassembled WGS sequence"/>
</dbReference>
<proteinExistence type="predicted"/>
<evidence type="ECO:0000256" key="1">
    <source>
        <dbReference type="SAM" id="MobiDB-lite"/>
    </source>
</evidence>
<accession>A0A0G1S655</accession>
<evidence type="ECO:0000313" key="3">
    <source>
        <dbReference type="Proteomes" id="UP000034364"/>
    </source>
</evidence>
<name>A0A0G1S655_9BACT</name>
<feature type="compositionally biased region" description="Polar residues" evidence="1">
    <location>
        <begin position="80"/>
        <end position="90"/>
    </location>
</feature>
<dbReference type="AlphaFoldDB" id="A0A0G1S655"/>
<dbReference type="EMBL" id="LCNV01000003">
    <property type="protein sequence ID" value="KKU64866.1"/>
    <property type="molecule type" value="Genomic_DNA"/>
</dbReference>
<protein>
    <submittedName>
        <fullName evidence="2">Uncharacterized protein</fullName>
    </submittedName>
</protein>